<evidence type="ECO:0000313" key="4">
    <source>
        <dbReference type="Proteomes" id="UP000319257"/>
    </source>
</evidence>
<dbReference type="STRING" id="1093900.A0A507BDQ7"/>
<dbReference type="InParanoid" id="A0A507BDQ7"/>
<dbReference type="OrthoDB" id="5421041at2759"/>
<organism evidence="3 4">
    <name type="scientific">Thyridium curvatum</name>
    <dbReference type="NCBI Taxonomy" id="1093900"/>
    <lineage>
        <taxon>Eukaryota</taxon>
        <taxon>Fungi</taxon>
        <taxon>Dikarya</taxon>
        <taxon>Ascomycota</taxon>
        <taxon>Pezizomycotina</taxon>
        <taxon>Sordariomycetes</taxon>
        <taxon>Sordariomycetidae</taxon>
        <taxon>Thyridiales</taxon>
        <taxon>Thyridiaceae</taxon>
        <taxon>Thyridium</taxon>
    </lineage>
</organism>
<evidence type="ECO:0000256" key="2">
    <source>
        <dbReference type="SAM" id="MobiDB-lite"/>
    </source>
</evidence>
<name>A0A507BDQ7_9PEZI</name>
<protein>
    <submittedName>
        <fullName evidence="3">Uncharacterized protein</fullName>
    </submittedName>
</protein>
<dbReference type="Proteomes" id="UP000319257">
    <property type="component" value="Unassembled WGS sequence"/>
</dbReference>
<keyword evidence="4" id="KW-1185">Reference proteome</keyword>
<dbReference type="InterPro" id="IPR030476">
    <property type="entry name" value="Pentaxin_CS"/>
</dbReference>
<dbReference type="AlphaFoldDB" id="A0A507BDQ7"/>
<dbReference type="EMBL" id="SKBQ01000025">
    <property type="protein sequence ID" value="TPX14908.1"/>
    <property type="molecule type" value="Genomic_DNA"/>
</dbReference>
<evidence type="ECO:0000256" key="1">
    <source>
        <dbReference type="SAM" id="Coils"/>
    </source>
</evidence>
<feature type="compositionally biased region" description="Polar residues" evidence="2">
    <location>
        <begin position="389"/>
        <end position="399"/>
    </location>
</feature>
<feature type="region of interest" description="Disordered" evidence="2">
    <location>
        <begin position="1"/>
        <end position="22"/>
    </location>
</feature>
<dbReference type="GeneID" id="41972464"/>
<dbReference type="RefSeq" id="XP_030996619.1">
    <property type="nucleotide sequence ID" value="XM_031139493.1"/>
</dbReference>
<gene>
    <name evidence="3" type="ORF">E0L32_005017</name>
</gene>
<keyword evidence="1" id="KW-0175">Coiled coil</keyword>
<comment type="caution">
    <text evidence="3">The sequence shown here is derived from an EMBL/GenBank/DDBJ whole genome shotgun (WGS) entry which is preliminary data.</text>
</comment>
<sequence>MAPTKPQTNGQVNGKTNGNTAQATPLAPAAVQDLVQGLQTLLEGRTAQAIAAAIEESKRLSKENEVLSLANSRNLESIANTQLEYRDMRSKHEKMAAALSQADKTNEELNATVARVRTVLEELRAEIQKARDETARLSTELGERDREVEELEKALEDKKDLQKQLERLARTDTFFRDLAMKPVPYTAGVDESLNALFKSASQLVERFLGQDLDDAFFNKGEWQDFTRDAETVSVPVLPSNTALAKKMRVAAGLGYLASVSTRELFQPVYVTRTGDEMSDLLDVVEEKQKTQAAEYLRRCLFRAGESRLEQNALSRIDAASKGMHDSFKRLVPEKIQPQLSQALEAWCRHACDTWKSIQGLNCRVIPDLDWNVQGSVAVWEPLFRKQRPESQQNGSNEANGTPGGSGPAPVQPLRESEVAAAIWPCFYAQTSTAGEGYTVVANGLALTSWEADLARREKIATPIHGEHRNARKIVRRAVSDKSRRKSQEFLDNFI</sequence>
<dbReference type="PROSITE" id="PS00289">
    <property type="entry name" value="PTX_1"/>
    <property type="match status" value="1"/>
</dbReference>
<accession>A0A507BDQ7</accession>
<reference evidence="3 4" key="1">
    <citation type="submission" date="2019-06" db="EMBL/GenBank/DDBJ databases">
        <title>Draft genome sequence of the filamentous fungus Phialemoniopsis curvata isolated from diesel fuel.</title>
        <authorList>
            <person name="Varaljay V.A."/>
            <person name="Lyon W.J."/>
            <person name="Crouch A.L."/>
            <person name="Drake C.E."/>
            <person name="Hollomon J.M."/>
            <person name="Nadeau L.J."/>
            <person name="Nunn H.S."/>
            <person name="Stevenson B.S."/>
            <person name="Bojanowski C.L."/>
            <person name="Crookes-Goodson W.J."/>
        </authorList>
    </citation>
    <scope>NUCLEOTIDE SEQUENCE [LARGE SCALE GENOMIC DNA]</scope>
    <source>
        <strain evidence="3 4">D216</strain>
    </source>
</reference>
<proteinExistence type="predicted"/>
<feature type="region of interest" description="Disordered" evidence="2">
    <location>
        <begin position="387"/>
        <end position="411"/>
    </location>
</feature>
<evidence type="ECO:0000313" key="3">
    <source>
        <dbReference type="EMBL" id="TPX14908.1"/>
    </source>
</evidence>
<feature type="coiled-coil region" evidence="1">
    <location>
        <begin position="106"/>
        <end position="171"/>
    </location>
</feature>